<organism evidence="2 3">
    <name type="scientific">Halococcus hamelinensis 100A6</name>
    <dbReference type="NCBI Taxonomy" id="1132509"/>
    <lineage>
        <taxon>Archaea</taxon>
        <taxon>Methanobacteriati</taxon>
        <taxon>Methanobacteriota</taxon>
        <taxon>Stenosarchaea group</taxon>
        <taxon>Halobacteria</taxon>
        <taxon>Halobacteriales</taxon>
        <taxon>Halococcaceae</taxon>
        <taxon>Halococcus</taxon>
    </lineage>
</organism>
<evidence type="ECO:0000313" key="3">
    <source>
        <dbReference type="Proteomes" id="UP000011566"/>
    </source>
</evidence>
<keyword evidence="1" id="KW-0472">Membrane</keyword>
<name>M0LSK1_9EURY</name>
<protein>
    <recommendedName>
        <fullName evidence="4">Sap, sulfolipid-1-addressing protein</fullName>
    </recommendedName>
</protein>
<gene>
    <name evidence="2" type="ORF">C447_14266</name>
</gene>
<feature type="transmembrane region" description="Helical" evidence="1">
    <location>
        <begin position="147"/>
        <end position="165"/>
    </location>
</feature>
<dbReference type="OrthoDB" id="346418at2157"/>
<dbReference type="RefSeq" id="WP_007695070.1">
    <property type="nucleotide sequence ID" value="NZ_AJRK01000435.1"/>
</dbReference>
<feature type="transmembrane region" description="Helical" evidence="1">
    <location>
        <begin position="185"/>
        <end position="204"/>
    </location>
</feature>
<feature type="transmembrane region" description="Helical" evidence="1">
    <location>
        <begin position="68"/>
        <end position="87"/>
    </location>
</feature>
<dbReference type="EMBL" id="AOMB01000041">
    <property type="protein sequence ID" value="EMA36431.1"/>
    <property type="molecule type" value="Genomic_DNA"/>
</dbReference>
<dbReference type="Proteomes" id="UP000011566">
    <property type="component" value="Unassembled WGS sequence"/>
</dbReference>
<keyword evidence="1" id="KW-1133">Transmembrane helix</keyword>
<reference evidence="2 3" key="1">
    <citation type="journal article" date="2014" name="PLoS Genet.">
        <title>Phylogenetically driven sequencing of extremely halophilic archaea reveals strategies for static and dynamic osmo-response.</title>
        <authorList>
            <person name="Becker E.A."/>
            <person name="Seitzer P.M."/>
            <person name="Tritt A."/>
            <person name="Larsen D."/>
            <person name="Krusor M."/>
            <person name="Yao A.I."/>
            <person name="Wu D."/>
            <person name="Madern D."/>
            <person name="Eisen J.A."/>
            <person name="Darling A.E."/>
            <person name="Facciotti M.T."/>
        </authorList>
    </citation>
    <scope>NUCLEOTIDE SEQUENCE [LARGE SCALE GENOMIC DNA]</scope>
    <source>
        <strain evidence="2 3">100A6</strain>
    </source>
</reference>
<evidence type="ECO:0000256" key="1">
    <source>
        <dbReference type="SAM" id="Phobius"/>
    </source>
</evidence>
<dbReference type="Pfam" id="PF11139">
    <property type="entry name" value="SfLAP"/>
    <property type="match status" value="1"/>
</dbReference>
<keyword evidence="1" id="KW-0812">Transmembrane</keyword>
<proteinExistence type="predicted"/>
<dbReference type="InterPro" id="IPR021315">
    <property type="entry name" value="Gap/Sap"/>
</dbReference>
<dbReference type="PATRIC" id="fig|1132509.6.peg.3330"/>
<dbReference type="AlphaFoldDB" id="M0LSK1"/>
<feature type="transmembrane region" description="Helical" evidence="1">
    <location>
        <begin position="6"/>
        <end position="26"/>
    </location>
</feature>
<evidence type="ECO:0000313" key="2">
    <source>
        <dbReference type="EMBL" id="EMA36431.1"/>
    </source>
</evidence>
<sequence length="205" mass="21932">MSFLTVLPLAVVMVSGPQILSAIFLATSNEWRRNSLAFVAGAAVSISLVIGVAFVLGFGAVGTGQSRPVLHVLILVVILAAMVSTYLKREQSEPPKWMGRLERATPRTSLRLGFLLLGFFPTDVITSATVGSYLATQGLPLTDAVPFVLATLLLLALPSLAVVMLGDRAKTVLPNVRDWMNTNSWVVNEVVLLFFAGIVLNGLLN</sequence>
<feature type="transmembrane region" description="Helical" evidence="1">
    <location>
        <begin position="108"/>
        <end position="135"/>
    </location>
</feature>
<comment type="caution">
    <text evidence="2">The sequence shown here is derived from an EMBL/GenBank/DDBJ whole genome shotgun (WGS) entry which is preliminary data.</text>
</comment>
<keyword evidence="3" id="KW-1185">Reference proteome</keyword>
<accession>M0LSK1</accession>
<dbReference type="eggNOG" id="arCOG11916">
    <property type="taxonomic scope" value="Archaea"/>
</dbReference>
<feature type="transmembrane region" description="Helical" evidence="1">
    <location>
        <begin position="38"/>
        <end position="62"/>
    </location>
</feature>
<evidence type="ECO:0008006" key="4">
    <source>
        <dbReference type="Google" id="ProtNLM"/>
    </source>
</evidence>